<dbReference type="EMBL" id="RYZI01000008">
    <property type="protein sequence ID" value="RWA14476.1"/>
    <property type="molecule type" value="Genomic_DNA"/>
</dbReference>
<feature type="domain" description="SRR1-like" evidence="1">
    <location>
        <begin position="35"/>
        <end position="173"/>
    </location>
</feature>
<reference evidence="2 3" key="1">
    <citation type="submission" date="2018-12" db="EMBL/GenBank/DDBJ databases">
        <title>Draft genome sequence of Xylaria grammica IHI A82.</title>
        <authorList>
            <person name="Buettner E."/>
            <person name="Kellner H."/>
        </authorList>
    </citation>
    <scope>NUCLEOTIDE SEQUENCE [LARGE SCALE GENOMIC DNA]</scope>
    <source>
        <strain evidence="2 3">IHI A82</strain>
    </source>
</reference>
<evidence type="ECO:0000313" key="3">
    <source>
        <dbReference type="Proteomes" id="UP000286045"/>
    </source>
</evidence>
<protein>
    <recommendedName>
        <fullName evidence="1">SRR1-like domain-containing protein</fullName>
    </recommendedName>
</protein>
<evidence type="ECO:0000313" key="2">
    <source>
        <dbReference type="EMBL" id="RWA14476.1"/>
    </source>
</evidence>
<sequence>MTSFSFFEKARVEWSTSEDARELKARLTDAVKQRKLVGVRNIVCFGLGGPECWVINNPNVQLTDDMKRKGYGNRSLIQHVAALFMADVITQASENQEKVQVYSQEPMYRSHDITALEAHGIHVLDARLHEGFIKVGGDTLVFVVGDGTPILRVLCETTRPAAIICALIRQHEDINGAHAVLKLLDSEYEERVDWPPFSLPPFHPHPGGMGAVTELAKYGQKPLQGVTIRWLKPEFNS</sequence>
<dbReference type="InterPro" id="IPR012942">
    <property type="entry name" value="SRR1-like"/>
</dbReference>
<dbReference type="PANTHER" id="PTHR42080">
    <property type="entry name" value="SRR1 DOMAIN-CONTAINING PROTEIN"/>
    <property type="match status" value="1"/>
</dbReference>
<dbReference type="AlphaFoldDB" id="A0A439DJB1"/>
<dbReference type="Pfam" id="PF07985">
    <property type="entry name" value="SRR1"/>
    <property type="match status" value="1"/>
</dbReference>
<gene>
    <name evidence="2" type="ORF">EKO27_g679</name>
</gene>
<evidence type="ECO:0000259" key="1">
    <source>
        <dbReference type="Pfam" id="PF07985"/>
    </source>
</evidence>
<comment type="caution">
    <text evidence="2">The sequence shown here is derived from an EMBL/GenBank/DDBJ whole genome shotgun (WGS) entry which is preliminary data.</text>
</comment>
<dbReference type="PANTHER" id="PTHR42080:SF1">
    <property type="entry name" value="SRR1-LIKE DOMAIN-CONTAINING PROTEIN"/>
    <property type="match status" value="1"/>
</dbReference>
<organism evidence="2 3">
    <name type="scientific">Xylaria grammica</name>
    <dbReference type="NCBI Taxonomy" id="363999"/>
    <lineage>
        <taxon>Eukaryota</taxon>
        <taxon>Fungi</taxon>
        <taxon>Dikarya</taxon>
        <taxon>Ascomycota</taxon>
        <taxon>Pezizomycotina</taxon>
        <taxon>Sordariomycetes</taxon>
        <taxon>Xylariomycetidae</taxon>
        <taxon>Xylariales</taxon>
        <taxon>Xylariaceae</taxon>
        <taxon>Xylaria</taxon>
    </lineage>
</organism>
<accession>A0A439DJB1</accession>
<keyword evidence="3" id="KW-1185">Reference proteome</keyword>
<name>A0A439DJB1_9PEZI</name>
<proteinExistence type="predicted"/>
<dbReference type="Proteomes" id="UP000286045">
    <property type="component" value="Unassembled WGS sequence"/>
</dbReference>